<evidence type="ECO:0008006" key="4">
    <source>
        <dbReference type="Google" id="ProtNLM"/>
    </source>
</evidence>
<reference evidence="2" key="1">
    <citation type="submission" date="2022-01" db="EMBL/GenBank/DDBJ databases">
        <title>Novel bile acid biosynthetic pathways are enriched in the microbiome of centenarians.</title>
        <authorList>
            <person name="Sato Y."/>
            <person name="Atarashi K."/>
            <person name="Plichta R.D."/>
            <person name="Arai Y."/>
            <person name="Sasajima S."/>
            <person name="Kearney M.S."/>
            <person name="Suda W."/>
            <person name="Takeshita K."/>
            <person name="Sasaki T."/>
            <person name="Okamoto S."/>
            <person name="Skelly N.A."/>
            <person name="Okamura Y."/>
            <person name="Vlamakis H."/>
            <person name="Li Y."/>
            <person name="Tanoue T."/>
            <person name="Takei H."/>
            <person name="Nittono H."/>
            <person name="Narushima S."/>
            <person name="Irie J."/>
            <person name="Itoh H."/>
            <person name="Moriya K."/>
            <person name="Sugiura Y."/>
            <person name="Suematsu M."/>
            <person name="Moritoki N."/>
            <person name="Shibata S."/>
            <person name="Littman R.D."/>
            <person name="Fischbach A.M."/>
            <person name="Uwamino Y."/>
            <person name="Inoue T."/>
            <person name="Honda A."/>
            <person name="Hattori M."/>
            <person name="Murai T."/>
            <person name="Xavier J.R."/>
            <person name="Hirose N."/>
            <person name="Honda K."/>
        </authorList>
    </citation>
    <scope>NUCLEOTIDE SEQUENCE</scope>
    <source>
        <strain evidence="2">CE91-St16</strain>
    </source>
</reference>
<dbReference type="Pfam" id="PF13149">
    <property type="entry name" value="Mfa_like_1"/>
    <property type="match status" value="1"/>
</dbReference>
<evidence type="ECO:0000256" key="1">
    <source>
        <dbReference type="SAM" id="SignalP"/>
    </source>
</evidence>
<accession>A0AA37NMM2</accession>
<dbReference type="EMBL" id="BQOL01000001">
    <property type="protein sequence ID" value="GKI18084.1"/>
    <property type="molecule type" value="Genomic_DNA"/>
</dbReference>
<proteinExistence type="predicted"/>
<dbReference type="AlphaFoldDB" id="A0AA37NMM2"/>
<dbReference type="InterPro" id="IPR025049">
    <property type="entry name" value="Mfa-like_1"/>
</dbReference>
<dbReference type="CDD" id="cd13120">
    <property type="entry name" value="BF2867_like_N"/>
    <property type="match status" value="1"/>
</dbReference>
<evidence type="ECO:0000313" key="2">
    <source>
        <dbReference type="EMBL" id="GKI18084.1"/>
    </source>
</evidence>
<protein>
    <recommendedName>
        <fullName evidence="4">Fimbrillin family protein</fullName>
    </recommendedName>
</protein>
<name>A0AA37NMM2_9BACT</name>
<gene>
    <name evidence="2" type="ORF">CE91St16_09920</name>
</gene>
<feature type="signal peptide" evidence="1">
    <location>
        <begin position="1"/>
        <end position="19"/>
    </location>
</feature>
<evidence type="ECO:0000313" key="3">
    <source>
        <dbReference type="Proteomes" id="UP001055105"/>
    </source>
</evidence>
<feature type="chain" id="PRO_5041202110" description="Fimbrillin family protein" evidence="1">
    <location>
        <begin position="20"/>
        <end position="463"/>
    </location>
</feature>
<comment type="caution">
    <text evidence="2">The sequence shown here is derived from an EMBL/GenBank/DDBJ whole genome shotgun (WGS) entry which is preliminary data.</text>
</comment>
<sequence length="463" mass="51706">MLKKVLLSVAVAAAFTACSKNETISTNSNPEGLSYISFSPSVPKATRGTITNKETMEKDANGFYVVAYGDGAFYFNRQLAKYAEKQIGDTETRKGFFLDKNYSWPSYELTFAAWYPAKLAPGHGSAEAYKSDGVTKFETGEYVSQPKWHNNGVEAPHMINKYIPAKEIANQTDIIIARTIKDPKDAGVKESAVALNFRHILSQISLKAKKSGEDLKVEIRSVALRNIPSTGTFKFRADDNADYTTDENITGSTSNPEQNLIPLENWTINAPNPAGSLTYGDGDAHNVNLQRYDYTLGEMVELDGTTAEAKDLLEGDQWLLIPQDFVKNNYYYENVNYVWPETTSTQGAYLAFEMRVLRKKLNADNEFEGWTQIFPEPGATKKDNSTVTDGDFGWGAIGLFSNAVWKPGIHYTYTLHFTDNGVGKYDPEEWKEGGDDILGNYIWFTVTVDDWIPTDPADKDIQL</sequence>
<organism evidence="2 3">
    <name type="scientific">Alistipes finegoldii</name>
    <dbReference type="NCBI Taxonomy" id="214856"/>
    <lineage>
        <taxon>Bacteria</taxon>
        <taxon>Pseudomonadati</taxon>
        <taxon>Bacteroidota</taxon>
        <taxon>Bacteroidia</taxon>
        <taxon>Bacteroidales</taxon>
        <taxon>Rikenellaceae</taxon>
        <taxon>Alistipes</taxon>
    </lineage>
</organism>
<dbReference type="RefSeq" id="WP_244076174.1">
    <property type="nucleotide sequence ID" value="NZ_AP025581.1"/>
</dbReference>
<dbReference type="Proteomes" id="UP001055105">
    <property type="component" value="Unassembled WGS sequence"/>
</dbReference>
<keyword evidence="1" id="KW-0732">Signal</keyword>
<dbReference type="PROSITE" id="PS51257">
    <property type="entry name" value="PROKAR_LIPOPROTEIN"/>
    <property type="match status" value="1"/>
</dbReference>